<evidence type="ECO:0000313" key="3">
    <source>
        <dbReference type="Proteomes" id="UP000321635"/>
    </source>
</evidence>
<gene>
    <name evidence="2" type="ORF">ANI02nite_22410</name>
</gene>
<dbReference type="Proteomes" id="UP000321635">
    <property type="component" value="Unassembled WGS sequence"/>
</dbReference>
<feature type="domain" description="N-acetyltransferase" evidence="1">
    <location>
        <begin position="41"/>
        <end position="194"/>
    </location>
</feature>
<dbReference type="RefSeq" id="WP_161628339.1">
    <property type="nucleotide sequence ID" value="NZ_AUBI01000004.1"/>
</dbReference>
<dbReference type="SUPFAM" id="SSF55729">
    <property type="entry name" value="Acyl-CoA N-acyltransferases (Nat)"/>
    <property type="match status" value="1"/>
</dbReference>
<keyword evidence="3" id="KW-1185">Reference proteome</keyword>
<dbReference type="PANTHER" id="PTHR43792:SF1">
    <property type="entry name" value="N-ACETYLTRANSFERASE DOMAIN-CONTAINING PROTEIN"/>
    <property type="match status" value="1"/>
</dbReference>
<evidence type="ECO:0000259" key="1">
    <source>
        <dbReference type="PROSITE" id="PS51186"/>
    </source>
</evidence>
<dbReference type="PANTHER" id="PTHR43792">
    <property type="entry name" value="GNAT FAMILY, PUTATIVE (AFU_ORTHOLOGUE AFUA_3G00765)-RELATED-RELATED"/>
    <property type="match status" value="1"/>
</dbReference>
<dbReference type="Gene3D" id="3.40.630.30">
    <property type="match status" value="1"/>
</dbReference>
<protein>
    <recommendedName>
        <fullName evidence="1">N-acetyltransferase domain-containing protein</fullName>
    </recommendedName>
</protein>
<organism evidence="2 3">
    <name type="scientific">Acetobacter nitrogenifigens DSM 23921 = NBRC 105050</name>
    <dbReference type="NCBI Taxonomy" id="1120919"/>
    <lineage>
        <taxon>Bacteria</taxon>
        <taxon>Pseudomonadati</taxon>
        <taxon>Pseudomonadota</taxon>
        <taxon>Alphaproteobacteria</taxon>
        <taxon>Acetobacterales</taxon>
        <taxon>Acetobacteraceae</taxon>
        <taxon>Acetobacter</taxon>
    </lineage>
</organism>
<dbReference type="Pfam" id="PF13302">
    <property type="entry name" value="Acetyltransf_3"/>
    <property type="match status" value="1"/>
</dbReference>
<dbReference type="STRING" id="1120919.GCA_000429165_01339"/>
<evidence type="ECO:0000313" key="2">
    <source>
        <dbReference type="EMBL" id="GEN60357.1"/>
    </source>
</evidence>
<proteinExistence type="predicted"/>
<dbReference type="AlphaFoldDB" id="A0A511XBL2"/>
<reference evidence="2 3" key="1">
    <citation type="submission" date="2019-07" db="EMBL/GenBank/DDBJ databases">
        <title>Whole genome shotgun sequence of Acetobacter nitrogenifigens NBRC 105050.</title>
        <authorList>
            <person name="Hosoyama A."/>
            <person name="Uohara A."/>
            <person name="Ohji S."/>
            <person name="Ichikawa N."/>
        </authorList>
    </citation>
    <scope>NUCLEOTIDE SEQUENCE [LARGE SCALE GENOMIC DNA]</scope>
    <source>
        <strain evidence="2 3">NBRC 105050</strain>
    </source>
</reference>
<dbReference type="InterPro" id="IPR016181">
    <property type="entry name" value="Acyl_CoA_acyltransferase"/>
</dbReference>
<name>A0A511XBL2_9PROT</name>
<dbReference type="EMBL" id="BJYF01000016">
    <property type="protein sequence ID" value="GEN60357.1"/>
    <property type="molecule type" value="Genomic_DNA"/>
</dbReference>
<comment type="caution">
    <text evidence="2">The sequence shown here is derived from an EMBL/GenBank/DDBJ whole genome shotgun (WGS) entry which is preliminary data.</text>
</comment>
<dbReference type="PROSITE" id="PS51186">
    <property type="entry name" value="GNAT"/>
    <property type="match status" value="1"/>
</dbReference>
<dbReference type="GO" id="GO:0016747">
    <property type="term" value="F:acyltransferase activity, transferring groups other than amino-acyl groups"/>
    <property type="evidence" value="ECO:0007669"/>
    <property type="project" value="InterPro"/>
</dbReference>
<sequence>MTISSRLSSATIDQSIVASPCAIYAISDVRLEGLGPEHAEIMFEGLSDPAAYRYIREDPPVSVEALRAHYIRQIEEAPVGEGEAWINWIVRRASDGAPLGYAQATVGEGEALLGYHVFPQYWRRGVGKAALTLALARSFEDPAIHCARVAICTRNIASLELARSVGFVFDRHVEHADFFKGEWSDEYELVFPRPVSTASRLEGMDTDN</sequence>
<accession>A0A511XBL2</accession>
<dbReference type="InterPro" id="IPR051531">
    <property type="entry name" value="N-acetyltransferase"/>
</dbReference>
<dbReference type="InterPro" id="IPR000182">
    <property type="entry name" value="GNAT_dom"/>
</dbReference>